<evidence type="ECO:0008006" key="4">
    <source>
        <dbReference type="Google" id="ProtNLM"/>
    </source>
</evidence>
<feature type="transmembrane region" description="Helical" evidence="1">
    <location>
        <begin position="184"/>
        <end position="204"/>
    </location>
</feature>
<evidence type="ECO:0000313" key="2">
    <source>
        <dbReference type="EMBL" id="PIA17215.1"/>
    </source>
</evidence>
<protein>
    <recommendedName>
        <fullName evidence="4">MARVEL domain-containing protein</fullName>
    </recommendedName>
</protein>
<accession>A0A2G5BDX9</accession>
<sequence>MGLVNAGSSIFRTLGLALIWPLAVIEMIFACLVAATGDWKPRAVSIWTAIISGLTILTIPLLLLGKAMRLTRLGGARCTRMWELFLTALWLATWVWLATQLNKFHCRNPTRNFATTTSTSTPGIVQNAGAVPLAGTTGPVGFSLYGHALSEHDGSPKALESMGMHLERALGRSGSRHYVTRCRIYKAMLGFAIPIFAILALDVLSHMWRLSGRDLSRSASVSSISSVESPGVGAGVGAGTGAAAAAGPARAEEAAAATENKV</sequence>
<organism evidence="2 3">
    <name type="scientific">Coemansia reversa (strain ATCC 12441 / NRRL 1564)</name>
    <dbReference type="NCBI Taxonomy" id="763665"/>
    <lineage>
        <taxon>Eukaryota</taxon>
        <taxon>Fungi</taxon>
        <taxon>Fungi incertae sedis</taxon>
        <taxon>Zoopagomycota</taxon>
        <taxon>Kickxellomycotina</taxon>
        <taxon>Kickxellomycetes</taxon>
        <taxon>Kickxellales</taxon>
        <taxon>Kickxellaceae</taxon>
        <taxon>Coemansia</taxon>
    </lineage>
</organism>
<reference evidence="2 3" key="1">
    <citation type="journal article" date="2015" name="Genome Biol. Evol.">
        <title>Phylogenomic analyses indicate that early fungi evolved digesting cell walls of algal ancestors of land plants.</title>
        <authorList>
            <person name="Chang Y."/>
            <person name="Wang S."/>
            <person name="Sekimoto S."/>
            <person name="Aerts A.L."/>
            <person name="Choi C."/>
            <person name="Clum A."/>
            <person name="LaButti K.M."/>
            <person name="Lindquist E.A."/>
            <person name="Yee Ngan C."/>
            <person name="Ohm R.A."/>
            <person name="Salamov A.A."/>
            <person name="Grigoriev I.V."/>
            <person name="Spatafora J.W."/>
            <person name="Berbee M.L."/>
        </authorList>
    </citation>
    <scope>NUCLEOTIDE SEQUENCE [LARGE SCALE GENOMIC DNA]</scope>
    <source>
        <strain evidence="2 3">NRRL 1564</strain>
    </source>
</reference>
<keyword evidence="1" id="KW-0472">Membrane</keyword>
<feature type="transmembrane region" description="Helical" evidence="1">
    <location>
        <begin position="12"/>
        <end position="37"/>
    </location>
</feature>
<dbReference type="Proteomes" id="UP000242474">
    <property type="component" value="Unassembled WGS sequence"/>
</dbReference>
<feature type="transmembrane region" description="Helical" evidence="1">
    <location>
        <begin position="43"/>
        <end position="64"/>
    </location>
</feature>
<dbReference type="OrthoDB" id="5578202at2759"/>
<feature type="transmembrane region" description="Helical" evidence="1">
    <location>
        <begin position="84"/>
        <end position="101"/>
    </location>
</feature>
<evidence type="ECO:0000256" key="1">
    <source>
        <dbReference type="SAM" id="Phobius"/>
    </source>
</evidence>
<proteinExistence type="predicted"/>
<name>A0A2G5BDX9_COERN</name>
<evidence type="ECO:0000313" key="3">
    <source>
        <dbReference type="Proteomes" id="UP000242474"/>
    </source>
</evidence>
<dbReference type="EMBL" id="KZ303495">
    <property type="protein sequence ID" value="PIA17215.1"/>
    <property type="molecule type" value="Genomic_DNA"/>
</dbReference>
<gene>
    <name evidence="2" type="ORF">COEREDRAFT_7576</name>
</gene>
<keyword evidence="1" id="KW-0812">Transmembrane</keyword>
<keyword evidence="1" id="KW-1133">Transmembrane helix</keyword>
<keyword evidence="3" id="KW-1185">Reference proteome</keyword>
<dbReference type="AlphaFoldDB" id="A0A2G5BDX9"/>